<name>A0A9P0CVK7_9CUCU</name>
<evidence type="ECO:0000256" key="2">
    <source>
        <dbReference type="SAM" id="SignalP"/>
    </source>
</evidence>
<sequence length="337" mass="38686">MAQLHIFSLILIVISVNSQQYGYPYQTGYQYPVSQPENTIYQYPINQPDNAIYQYPIQRTNQPENSISWYPQVIQPPNQNIGYGYEQIPINYYPQSQNYPYNNLHYYPVQQTKVNDEPKQQKQDQQKMEPINLPVDPKTSDKYANVPTEIIDVDPENFNRIMQRLHGQPRIVSYETRVRKTKLRQPQYKVITETKKSNNTNAPQSIQRHEIINKSYSFNKTYVLHPGNDRKEVINLNFVNGVQVTDSPENYEDGADEAATSTAENELLRKAGKKFIDVPAGCEEGDGYSATGGCFAPFHMHINVTDSTGTGKNNSNSTTVRTTSKTVQPRRQYGAHY</sequence>
<keyword evidence="2" id="KW-0732">Signal</keyword>
<evidence type="ECO:0000313" key="3">
    <source>
        <dbReference type="EMBL" id="CAH1105056.1"/>
    </source>
</evidence>
<protein>
    <submittedName>
        <fullName evidence="3">Uncharacterized protein</fullName>
    </submittedName>
</protein>
<feature type="compositionally biased region" description="Low complexity" evidence="1">
    <location>
        <begin position="306"/>
        <end position="327"/>
    </location>
</feature>
<gene>
    <name evidence="3" type="ORF">PSYICH_LOCUS5784</name>
</gene>
<feature type="signal peptide" evidence="2">
    <location>
        <begin position="1"/>
        <end position="18"/>
    </location>
</feature>
<evidence type="ECO:0000256" key="1">
    <source>
        <dbReference type="SAM" id="MobiDB-lite"/>
    </source>
</evidence>
<accession>A0A9P0CVK7</accession>
<reference evidence="3" key="1">
    <citation type="submission" date="2022-01" db="EMBL/GenBank/DDBJ databases">
        <authorList>
            <person name="King R."/>
        </authorList>
    </citation>
    <scope>NUCLEOTIDE SEQUENCE</scope>
</reference>
<feature type="region of interest" description="Disordered" evidence="1">
    <location>
        <begin position="306"/>
        <end position="337"/>
    </location>
</feature>
<dbReference type="AlphaFoldDB" id="A0A9P0CVK7"/>
<feature type="region of interest" description="Disordered" evidence="1">
    <location>
        <begin position="114"/>
        <end position="142"/>
    </location>
</feature>
<organism evidence="3 4">
    <name type="scientific">Psylliodes chrysocephalus</name>
    <dbReference type="NCBI Taxonomy" id="3402493"/>
    <lineage>
        <taxon>Eukaryota</taxon>
        <taxon>Metazoa</taxon>
        <taxon>Ecdysozoa</taxon>
        <taxon>Arthropoda</taxon>
        <taxon>Hexapoda</taxon>
        <taxon>Insecta</taxon>
        <taxon>Pterygota</taxon>
        <taxon>Neoptera</taxon>
        <taxon>Endopterygota</taxon>
        <taxon>Coleoptera</taxon>
        <taxon>Polyphaga</taxon>
        <taxon>Cucujiformia</taxon>
        <taxon>Chrysomeloidea</taxon>
        <taxon>Chrysomelidae</taxon>
        <taxon>Galerucinae</taxon>
        <taxon>Alticini</taxon>
        <taxon>Psylliodes</taxon>
    </lineage>
</organism>
<dbReference type="Proteomes" id="UP001153636">
    <property type="component" value="Chromosome 18"/>
</dbReference>
<proteinExistence type="predicted"/>
<evidence type="ECO:0000313" key="4">
    <source>
        <dbReference type="Proteomes" id="UP001153636"/>
    </source>
</evidence>
<keyword evidence="4" id="KW-1185">Reference proteome</keyword>
<dbReference type="OrthoDB" id="6781422at2759"/>
<dbReference type="EMBL" id="OV651830">
    <property type="protein sequence ID" value="CAH1105056.1"/>
    <property type="molecule type" value="Genomic_DNA"/>
</dbReference>
<feature type="chain" id="PRO_5040511444" evidence="2">
    <location>
        <begin position="19"/>
        <end position="337"/>
    </location>
</feature>
<feature type="compositionally biased region" description="Basic and acidic residues" evidence="1">
    <location>
        <begin position="114"/>
        <end position="127"/>
    </location>
</feature>